<organism evidence="2 3">
    <name type="scientific">Ascobolus immersus RN42</name>
    <dbReference type="NCBI Taxonomy" id="1160509"/>
    <lineage>
        <taxon>Eukaryota</taxon>
        <taxon>Fungi</taxon>
        <taxon>Dikarya</taxon>
        <taxon>Ascomycota</taxon>
        <taxon>Pezizomycotina</taxon>
        <taxon>Pezizomycetes</taxon>
        <taxon>Pezizales</taxon>
        <taxon>Ascobolaceae</taxon>
        <taxon>Ascobolus</taxon>
    </lineage>
</organism>
<reference evidence="2 3" key="1">
    <citation type="journal article" date="2018" name="Nat. Ecol. Evol.">
        <title>Pezizomycetes genomes reveal the molecular basis of ectomycorrhizal truffle lifestyle.</title>
        <authorList>
            <person name="Murat C."/>
            <person name="Payen T."/>
            <person name="Noel B."/>
            <person name="Kuo A."/>
            <person name="Morin E."/>
            <person name="Chen J."/>
            <person name="Kohler A."/>
            <person name="Krizsan K."/>
            <person name="Balestrini R."/>
            <person name="Da Silva C."/>
            <person name="Montanini B."/>
            <person name="Hainaut M."/>
            <person name="Levati E."/>
            <person name="Barry K.W."/>
            <person name="Belfiori B."/>
            <person name="Cichocki N."/>
            <person name="Clum A."/>
            <person name="Dockter R.B."/>
            <person name="Fauchery L."/>
            <person name="Guy J."/>
            <person name="Iotti M."/>
            <person name="Le Tacon F."/>
            <person name="Lindquist E.A."/>
            <person name="Lipzen A."/>
            <person name="Malagnac F."/>
            <person name="Mello A."/>
            <person name="Molinier V."/>
            <person name="Miyauchi S."/>
            <person name="Poulain J."/>
            <person name="Riccioni C."/>
            <person name="Rubini A."/>
            <person name="Sitrit Y."/>
            <person name="Splivallo R."/>
            <person name="Traeger S."/>
            <person name="Wang M."/>
            <person name="Zifcakova L."/>
            <person name="Wipf D."/>
            <person name="Zambonelli A."/>
            <person name="Paolocci F."/>
            <person name="Nowrousian M."/>
            <person name="Ottonello S."/>
            <person name="Baldrian P."/>
            <person name="Spatafora J.W."/>
            <person name="Henrissat B."/>
            <person name="Nagy L.G."/>
            <person name="Aury J.M."/>
            <person name="Wincker P."/>
            <person name="Grigoriev I.V."/>
            <person name="Bonfante P."/>
            <person name="Martin F.M."/>
        </authorList>
    </citation>
    <scope>NUCLEOTIDE SEQUENCE [LARGE SCALE GENOMIC DNA]</scope>
    <source>
        <strain evidence="2 3">RN42</strain>
    </source>
</reference>
<dbReference type="Proteomes" id="UP000275078">
    <property type="component" value="Unassembled WGS sequence"/>
</dbReference>
<sequence>MAFRKWLLKLTRLRSKPNQQLQNERLPDSNTNVSIVPPSRATASSQSTSTPREGSRRSFFLLPPELHLMILERLSSARAIIALQRTHPVFRNLFIVHGKTFCAAIEARMWKQAARDVVDIIDANTDDYWMVPMTAYWGLESWTGLRSSTIGAIRSHLEATSSASQVGLARLVALETIYNQVVRPEIEDVLLTRLIQKKVHHLSSSEIERLEDAIYNTLRMSRFIYGLALDSERHPCLWEGDIVIRGSHGFDCKGWDTVLDVKGLCENLTIEQHMNLVGVLTILEGFGSRCTAFHFRRLLTRILPDRLFGRRKVNLQERNAVKSFVERLVVDSIWDKAQGRLHEFICSYFRCNGWPDGLDKDRYRSIQTPIKLLDGDYYS</sequence>
<dbReference type="AlphaFoldDB" id="A0A3N4HV69"/>
<evidence type="ECO:0000313" key="2">
    <source>
        <dbReference type="EMBL" id="RPA77685.1"/>
    </source>
</evidence>
<protein>
    <recommendedName>
        <fullName evidence="4">F-box domain-containing protein</fullName>
    </recommendedName>
</protein>
<feature type="compositionally biased region" description="Polar residues" evidence="1">
    <location>
        <begin position="18"/>
        <end position="34"/>
    </location>
</feature>
<evidence type="ECO:0000313" key="3">
    <source>
        <dbReference type="Proteomes" id="UP000275078"/>
    </source>
</evidence>
<keyword evidence="3" id="KW-1185">Reference proteome</keyword>
<feature type="compositionally biased region" description="Low complexity" evidence="1">
    <location>
        <begin position="37"/>
        <end position="52"/>
    </location>
</feature>
<evidence type="ECO:0000256" key="1">
    <source>
        <dbReference type="SAM" id="MobiDB-lite"/>
    </source>
</evidence>
<evidence type="ECO:0008006" key="4">
    <source>
        <dbReference type="Google" id="ProtNLM"/>
    </source>
</evidence>
<proteinExistence type="predicted"/>
<feature type="region of interest" description="Disordered" evidence="1">
    <location>
        <begin position="18"/>
        <end position="56"/>
    </location>
</feature>
<dbReference type="EMBL" id="ML119722">
    <property type="protein sequence ID" value="RPA77685.1"/>
    <property type="molecule type" value="Genomic_DNA"/>
</dbReference>
<accession>A0A3N4HV69</accession>
<gene>
    <name evidence="2" type="ORF">BJ508DRAFT_378735</name>
</gene>
<name>A0A3N4HV69_ASCIM</name>